<name>A0A6J5P2A2_9CAUD</name>
<sequence>MNLNGILFSLGLKSADTILAPIAKIVDDLTALAAHQSSEIAVIGIRQQQLTQRKRQLQYATNETQSAIERVSKLLA</sequence>
<organism evidence="1">
    <name type="scientific">uncultured Caudovirales phage</name>
    <dbReference type="NCBI Taxonomy" id="2100421"/>
    <lineage>
        <taxon>Viruses</taxon>
        <taxon>Duplodnaviria</taxon>
        <taxon>Heunggongvirae</taxon>
        <taxon>Uroviricota</taxon>
        <taxon>Caudoviricetes</taxon>
        <taxon>Peduoviridae</taxon>
        <taxon>Maltschvirus</taxon>
        <taxon>Maltschvirus maltsch</taxon>
    </lineage>
</organism>
<protein>
    <submittedName>
        <fullName evidence="1">Uncharacterized protein</fullName>
    </submittedName>
</protein>
<gene>
    <name evidence="1" type="ORF">UFOVP823_48</name>
</gene>
<reference evidence="1" key="1">
    <citation type="submission" date="2020-04" db="EMBL/GenBank/DDBJ databases">
        <authorList>
            <person name="Chiriac C."/>
            <person name="Salcher M."/>
            <person name="Ghai R."/>
            <person name="Kavagutti S V."/>
        </authorList>
    </citation>
    <scope>NUCLEOTIDE SEQUENCE</scope>
</reference>
<dbReference type="EMBL" id="LR796773">
    <property type="protein sequence ID" value="CAB4165463.1"/>
    <property type="molecule type" value="Genomic_DNA"/>
</dbReference>
<accession>A0A6J5P2A2</accession>
<proteinExistence type="predicted"/>
<evidence type="ECO:0000313" key="1">
    <source>
        <dbReference type="EMBL" id="CAB4165463.1"/>
    </source>
</evidence>